<dbReference type="Gene3D" id="3.40.50.720">
    <property type="entry name" value="NAD(P)-binding Rossmann-like Domain"/>
    <property type="match status" value="1"/>
</dbReference>
<reference evidence="2 3" key="1">
    <citation type="journal article" date="2023" name="Int. J. Syst. Evol. Microbiol.">
        <title>Streptococcus sciuri sp. nov., Staphylococcus marylandisciuri sp. nov. and Staphylococcus americanisciuri sp. nov., isolated from faeces of eastern grey squirrel (Sciurus carolinensis).</title>
        <authorList>
            <person name="Volokhov D.V."/>
            <person name="Zagorodnyaya T.A."/>
            <person name="Furtak V.A."/>
            <person name="Nattanmai G."/>
            <person name="Randall L."/>
            <person name="Jose S."/>
            <person name="Gao Y."/>
            <person name="Eisenberg T."/>
            <person name="Delmonte P."/>
            <person name="Blom J."/>
            <person name="Mitchell K.K."/>
        </authorList>
    </citation>
    <scope>NUCLEOTIDE SEQUENCE [LARGE SCALE GENOMIC DNA]</scope>
    <source>
        <strain evidence="2 3">SQ9-PEA</strain>
    </source>
</reference>
<dbReference type="Pfam" id="PF00899">
    <property type="entry name" value="ThiF"/>
    <property type="match status" value="1"/>
</dbReference>
<dbReference type="PANTHER" id="PTHR43267:SF3">
    <property type="entry name" value="THIF PROTEIN"/>
    <property type="match status" value="1"/>
</dbReference>
<dbReference type="CDD" id="cd01483">
    <property type="entry name" value="E1_enzyme_family"/>
    <property type="match status" value="1"/>
</dbReference>
<organism evidence="2 3">
    <name type="scientific">Streptococcus sciuri</name>
    <dbReference type="NCBI Taxonomy" id="2973939"/>
    <lineage>
        <taxon>Bacteria</taxon>
        <taxon>Bacillati</taxon>
        <taxon>Bacillota</taxon>
        <taxon>Bacilli</taxon>
        <taxon>Lactobacillales</taxon>
        <taxon>Streptococcaceae</taxon>
        <taxon>Streptococcus</taxon>
    </lineage>
</organism>
<evidence type="ECO:0000259" key="1">
    <source>
        <dbReference type="Pfam" id="PF00899"/>
    </source>
</evidence>
<accession>A0ABT2F884</accession>
<dbReference type="PANTHER" id="PTHR43267">
    <property type="entry name" value="TRNA THREONYLCARBAMOYLADENOSINE DEHYDRATASE"/>
    <property type="match status" value="1"/>
</dbReference>
<dbReference type="EMBL" id="JANUXX010000003">
    <property type="protein sequence ID" value="MCS4488055.1"/>
    <property type="molecule type" value="Genomic_DNA"/>
</dbReference>
<comment type="caution">
    <text evidence="2">The sequence shown here is derived from an EMBL/GenBank/DDBJ whole genome shotgun (WGS) entry which is preliminary data.</text>
</comment>
<keyword evidence="3" id="KW-1185">Reference proteome</keyword>
<dbReference type="Proteomes" id="UP001206548">
    <property type="component" value="Unassembled WGS sequence"/>
</dbReference>
<dbReference type="RefSeq" id="WP_259137781.1">
    <property type="nucleotide sequence ID" value="NZ_JANUXX010000003.1"/>
</dbReference>
<name>A0ABT2F884_9STRE</name>
<evidence type="ECO:0000313" key="3">
    <source>
        <dbReference type="Proteomes" id="UP001206548"/>
    </source>
</evidence>
<gene>
    <name evidence="2" type="ORF">NXS10_03625</name>
</gene>
<dbReference type="GO" id="GO:0016779">
    <property type="term" value="F:nucleotidyltransferase activity"/>
    <property type="evidence" value="ECO:0007669"/>
    <property type="project" value="UniProtKB-KW"/>
</dbReference>
<evidence type="ECO:0000313" key="2">
    <source>
        <dbReference type="EMBL" id="MCS4488055.1"/>
    </source>
</evidence>
<dbReference type="InterPro" id="IPR035985">
    <property type="entry name" value="Ubiquitin-activating_enz"/>
</dbReference>
<protein>
    <submittedName>
        <fullName evidence="2">ThiF family adenylyltransferase</fullName>
    </submittedName>
</protein>
<keyword evidence="2" id="KW-0808">Transferase</keyword>
<sequence>MGKTKYMSYYRLKKELNWSLREVGIVVYDGHRDLQMAINSDKNEELFNFLLFLSEFRTSNDIENYNQLTKKEKIDIINYLKEKNYLQLFQAPVDLTRTDLFLNCFPNTNYLNFRKYRESCKIIIIGLGTVGSHSLDMLVKLGFENFVLIDGDKVEKKNLSAQSYFLSDVGKYKVKVMKSRYGEQASIQAHDQFITSIEDLSNLGVKINDDDIIINAADDYILMRNLAQSIIDKDLACHIIESGYGPLLQTVYLINSSQTAQVFCEYIDNVVNDSIKHINDNSGSILNGYMSAFMIGQIIIAPFIGKSTFNGSYDFFSDKLDWREKL</sequence>
<feature type="domain" description="THIF-type NAD/FAD binding fold" evidence="1">
    <location>
        <begin position="115"/>
        <end position="266"/>
    </location>
</feature>
<dbReference type="InterPro" id="IPR000594">
    <property type="entry name" value="ThiF_NAD_FAD-bd"/>
</dbReference>
<dbReference type="InterPro" id="IPR045886">
    <property type="entry name" value="ThiF/MoeB/HesA"/>
</dbReference>
<keyword evidence="2" id="KW-0548">Nucleotidyltransferase</keyword>
<dbReference type="SUPFAM" id="SSF69572">
    <property type="entry name" value="Activating enzymes of the ubiquitin-like proteins"/>
    <property type="match status" value="1"/>
</dbReference>
<proteinExistence type="predicted"/>